<organism evidence="1 2">
    <name type="scientific">Aeromicrobium choanae</name>
    <dbReference type="NCBI Taxonomy" id="1736691"/>
    <lineage>
        <taxon>Bacteria</taxon>
        <taxon>Bacillati</taxon>
        <taxon>Actinomycetota</taxon>
        <taxon>Actinomycetes</taxon>
        <taxon>Propionibacteriales</taxon>
        <taxon>Nocardioidaceae</taxon>
        <taxon>Aeromicrobium</taxon>
    </lineage>
</organism>
<protein>
    <recommendedName>
        <fullName evidence="3">RiboL-PSP-HEPN domain-containing protein</fullName>
    </recommendedName>
</protein>
<dbReference type="AlphaFoldDB" id="A0A1T4YPB2"/>
<dbReference type="Proteomes" id="UP000191040">
    <property type="component" value="Chromosome I"/>
</dbReference>
<keyword evidence="2" id="KW-1185">Reference proteome</keyword>
<sequence length="127" mass="14230">MTFIIIDGYLEQKAGGPALSFSRSWFKRAPNLTVDAFTKLIARFGENHAVSFDLFLTAVRRDALGDLLGIRNDVAHGKVFNGQRLAPERYVQLCEDIYDWLVETFLGESVEVIDASGTRTLAYEKSP</sequence>
<dbReference type="EMBL" id="LT796768">
    <property type="protein sequence ID" value="SKB03586.1"/>
    <property type="molecule type" value="Genomic_DNA"/>
</dbReference>
<reference evidence="2" key="1">
    <citation type="submission" date="2017-02" db="EMBL/GenBank/DDBJ databases">
        <authorList>
            <person name="Varghese N."/>
            <person name="Submissions S."/>
        </authorList>
    </citation>
    <scope>NUCLEOTIDE SEQUENCE [LARGE SCALE GENOMIC DNA]</scope>
    <source>
        <strain evidence="2">9H-4</strain>
    </source>
</reference>
<evidence type="ECO:0000313" key="2">
    <source>
        <dbReference type="Proteomes" id="UP000191040"/>
    </source>
</evidence>
<dbReference type="STRING" id="1736691.SAMN06295964_0286"/>
<gene>
    <name evidence="1" type="ORF">SAMN06295964_0286</name>
</gene>
<accession>A0A1T4YPB2</accession>
<proteinExistence type="predicted"/>
<evidence type="ECO:0000313" key="1">
    <source>
        <dbReference type="EMBL" id="SKB03586.1"/>
    </source>
</evidence>
<name>A0A1T4YPB2_9ACTN</name>
<evidence type="ECO:0008006" key="3">
    <source>
        <dbReference type="Google" id="ProtNLM"/>
    </source>
</evidence>